<dbReference type="InParanoid" id="B9TJL3"/>
<feature type="domain" description="DUF403" evidence="1">
    <location>
        <begin position="2"/>
        <end position="165"/>
    </location>
</feature>
<gene>
    <name evidence="2" type="ORF">RCOM_1870630</name>
</gene>
<reference evidence="3" key="1">
    <citation type="journal article" date="2010" name="Nat. Biotechnol.">
        <title>Draft genome sequence of the oilseed species Ricinus communis.</title>
        <authorList>
            <person name="Chan A.P."/>
            <person name="Crabtree J."/>
            <person name="Zhao Q."/>
            <person name="Lorenzi H."/>
            <person name="Orvis J."/>
            <person name="Puiu D."/>
            <person name="Melake-Berhan A."/>
            <person name="Jones K.M."/>
            <person name="Redman J."/>
            <person name="Chen G."/>
            <person name="Cahoon E.B."/>
            <person name="Gedil M."/>
            <person name="Stanke M."/>
            <person name="Haas B.J."/>
            <person name="Wortman J.R."/>
            <person name="Fraser-Liggett C.M."/>
            <person name="Ravel J."/>
            <person name="Rabinowicz P.D."/>
        </authorList>
    </citation>
    <scope>NUCLEOTIDE SEQUENCE [LARGE SCALE GENOMIC DNA]</scope>
    <source>
        <strain evidence="3">cv. Hale</strain>
    </source>
</reference>
<dbReference type="Proteomes" id="UP000008311">
    <property type="component" value="Unassembled WGS sequence"/>
</dbReference>
<dbReference type="PANTHER" id="PTHR34595">
    <property type="entry name" value="BLR5612 PROTEIN"/>
    <property type="match status" value="1"/>
</dbReference>
<dbReference type="PANTHER" id="PTHR34595:SF7">
    <property type="entry name" value="SLL1039 PROTEIN"/>
    <property type="match status" value="1"/>
</dbReference>
<dbReference type="EMBL" id="EQ984054">
    <property type="protein sequence ID" value="EEF23952.1"/>
    <property type="molecule type" value="Genomic_DNA"/>
</dbReference>
<sequence>MTTGMLSGTMNHDEGYLFLRIGRYLERADMTSRIVDIRSANLIPDATVAKQTYDNLQWMSVLKSLTGYQMYRREKQIRVQRTEVLRFLFQSDVFPRSLCFSINAVESAVENLPGHEKVQLVIHRIKRQLDHAQIEKLKQNDLQQFIDQLQVGFAQAHDELQQVYFSGLGAQLPVQTAMTLTQSQSAA</sequence>
<dbReference type="Pfam" id="PF04168">
    <property type="entry name" value="Alpha-E"/>
    <property type="match status" value="1"/>
</dbReference>
<keyword evidence="3" id="KW-1185">Reference proteome</keyword>
<name>B9TJL3_RICCO</name>
<protein>
    <recommendedName>
        <fullName evidence="1">DUF403 domain-containing protein</fullName>
    </recommendedName>
</protein>
<dbReference type="InterPro" id="IPR007296">
    <property type="entry name" value="DUF403"/>
</dbReference>
<evidence type="ECO:0000259" key="1">
    <source>
        <dbReference type="Pfam" id="PF04168"/>
    </source>
</evidence>
<dbReference type="InterPro" id="IPR051680">
    <property type="entry name" value="ATP-dep_Glu-Cys_Ligase-2"/>
</dbReference>
<dbReference type="AlphaFoldDB" id="B9TJL3"/>
<accession>B9TJL3</accession>
<proteinExistence type="predicted"/>
<organism evidence="2 3">
    <name type="scientific">Ricinus communis</name>
    <name type="common">Castor bean</name>
    <dbReference type="NCBI Taxonomy" id="3988"/>
    <lineage>
        <taxon>Eukaryota</taxon>
        <taxon>Viridiplantae</taxon>
        <taxon>Streptophyta</taxon>
        <taxon>Embryophyta</taxon>
        <taxon>Tracheophyta</taxon>
        <taxon>Spermatophyta</taxon>
        <taxon>Magnoliopsida</taxon>
        <taxon>eudicotyledons</taxon>
        <taxon>Gunneridae</taxon>
        <taxon>Pentapetalae</taxon>
        <taxon>rosids</taxon>
        <taxon>fabids</taxon>
        <taxon>Malpighiales</taxon>
        <taxon>Euphorbiaceae</taxon>
        <taxon>Acalyphoideae</taxon>
        <taxon>Acalypheae</taxon>
        <taxon>Ricinus</taxon>
    </lineage>
</organism>
<evidence type="ECO:0000313" key="2">
    <source>
        <dbReference type="EMBL" id="EEF23952.1"/>
    </source>
</evidence>
<evidence type="ECO:0000313" key="3">
    <source>
        <dbReference type="Proteomes" id="UP000008311"/>
    </source>
</evidence>